<organism evidence="12 13">
    <name type="scientific">Alkalihalobacterium chitinilyticum</name>
    <dbReference type="NCBI Taxonomy" id="2980103"/>
    <lineage>
        <taxon>Bacteria</taxon>
        <taxon>Bacillati</taxon>
        <taxon>Bacillota</taxon>
        <taxon>Bacilli</taxon>
        <taxon>Bacillales</taxon>
        <taxon>Bacillaceae</taxon>
        <taxon>Alkalihalobacterium</taxon>
    </lineage>
</organism>
<dbReference type="SMART" id="SM00086">
    <property type="entry name" value="PAC"/>
    <property type="match status" value="2"/>
</dbReference>
<dbReference type="NCBIfam" id="TIGR00229">
    <property type="entry name" value="sensory_box"/>
    <property type="match status" value="2"/>
</dbReference>
<dbReference type="EMBL" id="JAOTPO010000012">
    <property type="protein sequence ID" value="MDE5414924.1"/>
    <property type="molecule type" value="Genomic_DNA"/>
</dbReference>
<dbReference type="SMART" id="SM00091">
    <property type="entry name" value="PAS"/>
    <property type="match status" value="2"/>
</dbReference>
<dbReference type="InterPro" id="IPR003594">
    <property type="entry name" value="HATPase_dom"/>
</dbReference>
<accession>A0ABT5VHN4</accession>
<feature type="domain" description="PAS" evidence="10">
    <location>
        <begin position="10"/>
        <end position="52"/>
    </location>
</feature>
<evidence type="ECO:0000256" key="5">
    <source>
        <dbReference type="ARBA" id="ARBA00022741"/>
    </source>
</evidence>
<dbReference type="InterPro" id="IPR013767">
    <property type="entry name" value="PAS_fold"/>
</dbReference>
<dbReference type="SMART" id="SM00388">
    <property type="entry name" value="HisKA"/>
    <property type="match status" value="1"/>
</dbReference>
<feature type="domain" description="PAC" evidence="11">
    <location>
        <begin position="84"/>
        <end position="138"/>
    </location>
</feature>
<dbReference type="PROSITE" id="PS50112">
    <property type="entry name" value="PAS"/>
    <property type="match status" value="2"/>
</dbReference>
<evidence type="ECO:0000259" key="11">
    <source>
        <dbReference type="PROSITE" id="PS50113"/>
    </source>
</evidence>
<feature type="domain" description="PAS" evidence="10">
    <location>
        <begin position="146"/>
        <end position="191"/>
    </location>
</feature>
<dbReference type="SMART" id="SM00387">
    <property type="entry name" value="HATPase_c"/>
    <property type="match status" value="1"/>
</dbReference>
<keyword evidence="3" id="KW-0597">Phosphoprotein</keyword>
<evidence type="ECO:0000256" key="8">
    <source>
        <dbReference type="ARBA" id="ARBA00023012"/>
    </source>
</evidence>
<evidence type="ECO:0000259" key="9">
    <source>
        <dbReference type="PROSITE" id="PS50109"/>
    </source>
</evidence>
<proteinExistence type="predicted"/>
<sequence>MFKLSNSQVEQALYQNAFEYASNGKAIVTLDGKFHLVNSTLCTILGYSKRELQMLTLSQLSHLEDISKTNYLFTEQPPNIEGKIIIDQRFIHKNGKELWVALHFSLLKINEGSKHTSHYLVDIYDISKQIEKEKEIKKLNQIHQLILDSISDGIYGIDLDANVIFWNKAAEEMVGYGENDLSTQNLHDLIHHTNKQGNKVSITSCPVFKALKDGESIHITDDVFWRKDGMSFDVEYTTNPIIENGEYIGSVITFRDITEVKKTKEILQKSEKLSLVGQMAAGIAHEIRNPLTSLKGFLQLIQSGESDKQLYYKIMNEEFNRIELILNELLLLAKPNPTTLCEKNIIGVLDQVVAILQPQCNIQNVQINCLYQTEEILVFCDDNQLKQVFINLIKNAIDAMPKGGEISLEVERESEQVIIRVKDQGVGIPEEKLASIGRPFFSTKENGTGLGLMISFGIIENHNGKVSVTSKENQGTTFTITLPL</sequence>
<feature type="domain" description="PAC" evidence="11">
    <location>
        <begin position="218"/>
        <end position="269"/>
    </location>
</feature>
<dbReference type="CDD" id="cd00082">
    <property type="entry name" value="HisKA"/>
    <property type="match status" value="1"/>
</dbReference>
<evidence type="ECO:0000256" key="2">
    <source>
        <dbReference type="ARBA" id="ARBA00012438"/>
    </source>
</evidence>
<evidence type="ECO:0000256" key="4">
    <source>
        <dbReference type="ARBA" id="ARBA00022679"/>
    </source>
</evidence>
<keyword evidence="6" id="KW-0418">Kinase</keyword>
<dbReference type="CDD" id="cd00130">
    <property type="entry name" value="PAS"/>
    <property type="match status" value="2"/>
</dbReference>
<dbReference type="InterPro" id="IPR000700">
    <property type="entry name" value="PAS-assoc_C"/>
</dbReference>
<keyword evidence="7" id="KW-0067">ATP-binding</keyword>
<dbReference type="EC" id="2.7.13.3" evidence="2"/>
<evidence type="ECO:0000256" key="3">
    <source>
        <dbReference type="ARBA" id="ARBA00022553"/>
    </source>
</evidence>
<dbReference type="Pfam" id="PF00512">
    <property type="entry name" value="HisKA"/>
    <property type="match status" value="1"/>
</dbReference>
<dbReference type="InterPro" id="IPR001610">
    <property type="entry name" value="PAC"/>
</dbReference>
<dbReference type="Gene3D" id="3.30.450.20">
    <property type="entry name" value="PAS domain"/>
    <property type="match status" value="2"/>
</dbReference>
<dbReference type="Gene3D" id="3.30.565.10">
    <property type="entry name" value="Histidine kinase-like ATPase, C-terminal domain"/>
    <property type="match status" value="1"/>
</dbReference>
<dbReference type="SUPFAM" id="SSF55785">
    <property type="entry name" value="PYP-like sensor domain (PAS domain)"/>
    <property type="match status" value="2"/>
</dbReference>
<dbReference type="PRINTS" id="PR00344">
    <property type="entry name" value="BCTRLSENSOR"/>
</dbReference>
<dbReference type="Gene3D" id="1.10.287.130">
    <property type="match status" value="1"/>
</dbReference>
<dbReference type="PANTHER" id="PTHR43065:SF34">
    <property type="entry name" value="SPORULATION KINASE A"/>
    <property type="match status" value="1"/>
</dbReference>
<protein>
    <recommendedName>
        <fullName evidence="2">histidine kinase</fullName>
        <ecNumber evidence="2">2.7.13.3</ecNumber>
    </recommendedName>
</protein>
<dbReference type="InterPro" id="IPR003661">
    <property type="entry name" value="HisK_dim/P_dom"/>
</dbReference>
<evidence type="ECO:0000313" key="13">
    <source>
        <dbReference type="Proteomes" id="UP001148125"/>
    </source>
</evidence>
<dbReference type="InterPro" id="IPR000014">
    <property type="entry name" value="PAS"/>
</dbReference>
<dbReference type="RefSeq" id="WP_275119533.1">
    <property type="nucleotide sequence ID" value="NZ_JAOTPO010000012.1"/>
</dbReference>
<dbReference type="InterPro" id="IPR036890">
    <property type="entry name" value="HATPase_C_sf"/>
</dbReference>
<gene>
    <name evidence="12" type="ORF">N7Z68_16305</name>
</gene>
<comment type="catalytic activity">
    <reaction evidence="1">
        <text>ATP + protein L-histidine = ADP + protein N-phospho-L-histidine.</text>
        <dbReference type="EC" id="2.7.13.3"/>
    </reaction>
</comment>
<dbReference type="CDD" id="cd00075">
    <property type="entry name" value="HATPase"/>
    <property type="match status" value="1"/>
</dbReference>
<dbReference type="PROSITE" id="PS50113">
    <property type="entry name" value="PAC"/>
    <property type="match status" value="2"/>
</dbReference>
<reference evidence="12" key="1">
    <citation type="submission" date="2024-05" db="EMBL/GenBank/DDBJ databases">
        <title>Alkalihalobacillus sp. strain MEB203 novel alkaliphilic bacterium from Lonar Lake, India.</title>
        <authorList>
            <person name="Joshi A."/>
            <person name="Thite S."/>
            <person name="Mengade P."/>
        </authorList>
    </citation>
    <scope>NUCLEOTIDE SEQUENCE</scope>
    <source>
        <strain evidence="12">MEB 203</strain>
    </source>
</reference>
<keyword evidence="8" id="KW-0902">Two-component regulatory system</keyword>
<dbReference type="InterPro" id="IPR004358">
    <property type="entry name" value="Sig_transdc_His_kin-like_C"/>
</dbReference>
<evidence type="ECO:0000313" key="12">
    <source>
        <dbReference type="EMBL" id="MDE5414924.1"/>
    </source>
</evidence>
<dbReference type="InterPro" id="IPR035965">
    <property type="entry name" value="PAS-like_dom_sf"/>
</dbReference>
<dbReference type="Pfam" id="PF02518">
    <property type="entry name" value="HATPase_c"/>
    <property type="match status" value="1"/>
</dbReference>
<evidence type="ECO:0000256" key="7">
    <source>
        <dbReference type="ARBA" id="ARBA00022840"/>
    </source>
</evidence>
<dbReference type="SUPFAM" id="SSF47384">
    <property type="entry name" value="Homodimeric domain of signal transducing histidine kinase"/>
    <property type="match status" value="1"/>
</dbReference>
<comment type="caution">
    <text evidence="12">The sequence shown here is derived from an EMBL/GenBank/DDBJ whole genome shotgun (WGS) entry which is preliminary data.</text>
</comment>
<dbReference type="SUPFAM" id="SSF55874">
    <property type="entry name" value="ATPase domain of HSP90 chaperone/DNA topoisomerase II/histidine kinase"/>
    <property type="match status" value="1"/>
</dbReference>
<evidence type="ECO:0000259" key="10">
    <source>
        <dbReference type="PROSITE" id="PS50112"/>
    </source>
</evidence>
<keyword evidence="5" id="KW-0547">Nucleotide-binding</keyword>
<dbReference type="Pfam" id="PF13426">
    <property type="entry name" value="PAS_9"/>
    <property type="match status" value="1"/>
</dbReference>
<keyword evidence="13" id="KW-1185">Reference proteome</keyword>
<dbReference type="Proteomes" id="UP001148125">
    <property type="component" value="Unassembled WGS sequence"/>
</dbReference>
<dbReference type="PROSITE" id="PS50109">
    <property type="entry name" value="HIS_KIN"/>
    <property type="match status" value="1"/>
</dbReference>
<name>A0ABT5VHN4_9BACI</name>
<dbReference type="InterPro" id="IPR005467">
    <property type="entry name" value="His_kinase_dom"/>
</dbReference>
<dbReference type="Pfam" id="PF00989">
    <property type="entry name" value="PAS"/>
    <property type="match status" value="1"/>
</dbReference>
<feature type="domain" description="Histidine kinase" evidence="9">
    <location>
        <begin position="282"/>
        <end position="484"/>
    </location>
</feature>
<dbReference type="PANTHER" id="PTHR43065">
    <property type="entry name" value="SENSOR HISTIDINE KINASE"/>
    <property type="match status" value="1"/>
</dbReference>
<evidence type="ECO:0000256" key="1">
    <source>
        <dbReference type="ARBA" id="ARBA00000085"/>
    </source>
</evidence>
<evidence type="ECO:0000256" key="6">
    <source>
        <dbReference type="ARBA" id="ARBA00022777"/>
    </source>
</evidence>
<dbReference type="InterPro" id="IPR036097">
    <property type="entry name" value="HisK_dim/P_sf"/>
</dbReference>
<keyword evidence="4" id="KW-0808">Transferase</keyword>